<sequence length="524" mass="59196">MNSTNLSEGWIGVSGTSNAAVQERDIYQKAFNRFSTHPEISKLNVDLVSQATTLQDLEHVVNTVSRGYDSSRNHKLRRWLERFSSRLIYYAKVFDVLAQHHPEYVSLAWGAMKFLFIVLLNHENAIAILAKALARIAYVLPRIELATMLYPTTKMMNEVEGLYAHIMEFLVRAHDWYKEGTFRHILHSITRPAELHYKDLLENIEDCSRNIEQLAVAGSQVELRDMHNNMKLMAARLERSENTLMELKSLILTSLIDTNQKVTDIQFSEMIGIAVTGLSFNHEESFQQALSIRKLRDHSQRNTVPKAFWKSPVLTTLANASTASLILIRGAFKGRWLLRDAAVKIAEELHRNHVATLWAVHASAINAHATSTTPLDILKSLVAQALQLQGSRSTQKSTALCCTQLRNAVSKKQWLDILGAALANCSNEVYVILELELVDPLSGTNMSSSDVLELLCKLVQELAIRKPNLAVKIMIFTCRTNITNAQDHEKVPSILLSETPVRLYKKPTKQAKTRVRSSFVRVAY</sequence>
<reference evidence="3 4" key="1">
    <citation type="journal article" date="2018" name="Front. Microbiol.">
        <title>Genome-Wide Analysis of Corynespora cassiicola Leaf Fall Disease Putative Effectors.</title>
        <authorList>
            <person name="Lopez D."/>
            <person name="Ribeiro S."/>
            <person name="Label P."/>
            <person name="Fumanal B."/>
            <person name="Venisse J.S."/>
            <person name="Kohler A."/>
            <person name="de Oliveira R.R."/>
            <person name="Labutti K."/>
            <person name="Lipzen A."/>
            <person name="Lail K."/>
            <person name="Bauer D."/>
            <person name="Ohm R.A."/>
            <person name="Barry K.W."/>
            <person name="Spatafora J."/>
            <person name="Grigoriev I.V."/>
            <person name="Martin F.M."/>
            <person name="Pujade-Renaud V."/>
        </authorList>
    </citation>
    <scope>NUCLEOTIDE SEQUENCE [LARGE SCALE GENOMIC DNA]</scope>
    <source>
        <strain evidence="3 4">Philippines</strain>
    </source>
</reference>
<dbReference type="OrthoDB" id="61900at2759"/>
<dbReference type="Pfam" id="PF24809">
    <property type="entry name" value="DUF7708"/>
    <property type="match status" value="1"/>
</dbReference>
<evidence type="ECO:0000313" key="3">
    <source>
        <dbReference type="EMBL" id="PSN67616.1"/>
    </source>
</evidence>
<dbReference type="EMBL" id="KZ678134">
    <property type="protein sequence ID" value="PSN67616.1"/>
    <property type="molecule type" value="Genomic_DNA"/>
</dbReference>
<dbReference type="InterPro" id="IPR056125">
    <property type="entry name" value="DUF7708"/>
</dbReference>
<proteinExistence type="predicted"/>
<keyword evidence="1" id="KW-0175">Coiled coil</keyword>
<dbReference type="AlphaFoldDB" id="A0A2T2NQS6"/>
<feature type="coiled-coil region" evidence="1">
    <location>
        <begin position="197"/>
        <end position="250"/>
    </location>
</feature>
<gene>
    <name evidence="3" type="ORF">BS50DRAFT_522257</name>
</gene>
<evidence type="ECO:0000259" key="2">
    <source>
        <dbReference type="Pfam" id="PF24809"/>
    </source>
</evidence>
<protein>
    <recommendedName>
        <fullName evidence="2">DUF7708 domain-containing protein</fullName>
    </recommendedName>
</protein>
<evidence type="ECO:0000256" key="1">
    <source>
        <dbReference type="SAM" id="Coils"/>
    </source>
</evidence>
<name>A0A2T2NQS6_CORCC</name>
<evidence type="ECO:0000313" key="4">
    <source>
        <dbReference type="Proteomes" id="UP000240883"/>
    </source>
</evidence>
<accession>A0A2T2NQS6</accession>
<organism evidence="3 4">
    <name type="scientific">Corynespora cassiicola Philippines</name>
    <dbReference type="NCBI Taxonomy" id="1448308"/>
    <lineage>
        <taxon>Eukaryota</taxon>
        <taxon>Fungi</taxon>
        <taxon>Dikarya</taxon>
        <taxon>Ascomycota</taxon>
        <taxon>Pezizomycotina</taxon>
        <taxon>Dothideomycetes</taxon>
        <taxon>Pleosporomycetidae</taxon>
        <taxon>Pleosporales</taxon>
        <taxon>Corynesporascaceae</taxon>
        <taxon>Corynespora</taxon>
    </lineage>
</organism>
<keyword evidence="4" id="KW-1185">Reference proteome</keyword>
<feature type="domain" description="DUF7708" evidence="2">
    <location>
        <begin position="78"/>
        <end position="223"/>
    </location>
</feature>
<dbReference type="Proteomes" id="UP000240883">
    <property type="component" value="Unassembled WGS sequence"/>
</dbReference>
<dbReference type="STRING" id="1448308.A0A2T2NQS6"/>